<dbReference type="Gene3D" id="3.40.640.10">
    <property type="entry name" value="Type I PLP-dependent aspartate aminotransferase-like (Major domain)"/>
    <property type="match status" value="1"/>
</dbReference>
<evidence type="ECO:0000259" key="1">
    <source>
        <dbReference type="Pfam" id="PF00155"/>
    </source>
</evidence>
<evidence type="ECO:0000313" key="3">
    <source>
        <dbReference type="Proteomes" id="UP000071561"/>
    </source>
</evidence>
<reference evidence="2 3" key="1">
    <citation type="submission" date="2016-03" db="EMBL/GenBank/DDBJ databases">
        <title>Complete genome sequence of Pedobacter cryoconitis PAMC 27485.</title>
        <authorList>
            <person name="Lee J."/>
            <person name="Kim O.-S."/>
        </authorList>
    </citation>
    <scope>NUCLEOTIDE SEQUENCE [LARGE SCALE GENOMIC DNA]</scope>
    <source>
        <strain evidence="2 3">PAMC 27485</strain>
    </source>
</reference>
<dbReference type="InterPro" id="IPR015421">
    <property type="entry name" value="PyrdxlP-dep_Trfase_major"/>
</dbReference>
<dbReference type="RefSeq" id="WP_068399476.1">
    <property type="nucleotide sequence ID" value="NZ_CP014504.1"/>
</dbReference>
<dbReference type="Gene3D" id="3.90.1150.10">
    <property type="entry name" value="Aspartate Aminotransferase, domain 1"/>
    <property type="match status" value="1"/>
</dbReference>
<dbReference type="Pfam" id="PF00155">
    <property type="entry name" value="Aminotran_1_2"/>
    <property type="match status" value="1"/>
</dbReference>
<dbReference type="PANTHER" id="PTHR42691:SF1">
    <property type="entry name" value="ASPARTATE AMINOTRANSFERASE YHDR-RELATED"/>
    <property type="match status" value="1"/>
</dbReference>
<keyword evidence="3" id="KW-1185">Reference proteome</keyword>
<dbReference type="GO" id="GO:0030170">
    <property type="term" value="F:pyridoxal phosphate binding"/>
    <property type="evidence" value="ECO:0007669"/>
    <property type="project" value="InterPro"/>
</dbReference>
<protein>
    <recommendedName>
        <fullName evidence="1">Aminotransferase class I/classII large domain-containing protein</fullName>
    </recommendedName>
</protein>
<organism evidence="2 3">
    <name type="scientific">Pedobacter cryoconitis</name>
    <dbReference type="NCBI Taxonomy" id="188932"/>
    <lineage>
        <taxon>Bacteria</taxon>
        <taxon>Pseudomonadati</taxon>
        <taxon>Bacteroidota</taxon>
        <taxon>Sphingobacteriia</taxon>
        <taxon>Sphingobacteriales</taxon>
        <taxon>Sphingobacteriaceae</taxon>
        <taxon>Pedobacter</taxon>
    </lineage>
</organism>
<proteinExistence type="predicted"/>
<dbReference type="Proteomes" id="UP000071561">
    <property type="component" value="Chromosome"/>
</dbReference>
<dbReference type="InterPro" id="IPR015422">
    <property type="entry name" value="PyrdxlP-dep_Trfase_small"/>
</dbReference>
<evidence type="ECO:0000313" key="2">
    <source>
        <dbReference type="EMBL" id="AMP98719.1"/>
    </source>
</evidence>
<dbReference type="KEGG" id="pcm:AY601_1810"/>
<dbReference type="InterPro" id="IPR015424">
    <property type="entry name" value="PyrdxlP-dep_Trfase"/>
</dbReference>
<dbReference type="OrthoDB" id="9802328at2"/>
<name>A0A127VBX3_9SPHI</name>
<dbReference type="AlphaFoldDB" id="A0A127VBX3"/>
<feature type="domain" description="Aminotransferase class I/classII large" evidence="1">
    <location>
        <begin position="48"/>
        <end position="385"/>
    </location>
</feature>
<dbReference type="EMBL" id="CP014504">
    <property type="protein sequence ID" value="AMP98719.1"/>
    <property type="molecule type" value="Genomic_DNA"/>
</dbReference>
<dbReference type="PANTHER" id="PTHR42691">
    <property type="entry name" value="ASPARTATE AMINOTRANSFERASE YHDR-RELATED"/>
    <property type="match status" value="1"/>
</dbReference>
<dbReference type="PATRIC" id="fig|188932.3.peg.1889"/>
<gene>
    <name evidence="2" type="ORF">AY601_1810</name>
</gene>
<accession>A0A127VBX3</accession>
<dbReference type="InterPro" id="IPR004839">
    <property type="entry name" value="Aminotransferase_I/II_large"/>
</dbReference>
<dbReference type="SUPFAM" id="SSF53383">
    <property type="entry name" value="PLP-dependent transferases"/>
    <property type="match status" value="1"/>
</dbReference>
<sequence>MSIKISENSAKAKAEYEQYLGLFLRESPVTKRRGEPGVADLLFGDPHGHSFPEIAEILHAQVDMSHSQGFKYVHHIESSRAAAANALSQRSGINYAAKDLFFTTGAFAGLSCCLQALCDPLTEVVYLGPPWFYYEPMIKSVGAIPKAVDLNPEDWSITMTQFEASIGPKTSAILLNSPHNPTGKVFSVQELLELTNIVAAASRKLGRTIPILSDEAYARIVFECSHAPSPAAFYPTTISIYTYGKTLLAPSLRIGYMALAPGFPEAEQMRRVLDALQPISGWQLPGCILQRAVPHLESLCVDIAQLKRRRDRLVEALREGGFKVIPSEGTFYMLIDSPDPSDEHYSRVLESRNVLVLPGSTMRIPGKFRVSLTASDQMIAQACEVFRSGY</sequence>
<dbReference type="CDD" id="cd00609">
    <property type="entry name" value="AAT_like"/>
    <property type="match status" value="1"/>
</dbReference>